<dbReference type="InterPro" id="IPR047967">
    <property type="entry name" value="PolX_PHP"/>
</dbReference>
<dbReference type="GO" id="GO:0003887">
    <property type="term" value="F:DNA-directed DNA polymerase activity"/>
    <property type="evidence" value="ECO:0007669"/>
    <property type="project" value="UniProtKB-KW"/>
</dbReference>
<keyword evidence="6" id="KW-0234">DNA repair</keyword>
<evidence type="ECO:0000256" key="1">
    <source>
        <dbReference type="ARBA" id="ARBA00012417"/>
    </source>
</evidence>
<dbReference type="InterPro" id="IPR050243">
    <property type="entry name" value="PHP_phosphatase"/>
</dbReference>
<dbReference type="GO" id="GO:0008270">
    <property type="term" value="F:zinc ion binding"/>
    <property type="evidence" value="ECO:0007669"/>
    <property type="project" value="TreeGrafter"/>
</dbReference>
<dbReference type="Gene3D" id="1.10.150.20">
    <property type="entry name" value="5' to 3' exonuclease, C-terminal subdomain"/>
    <property type="match status" value="1"/>
</dbReference>
<dbReference type="GO" id="GO:0005829">
    <property type="term" value="C:cytosol"/>
    <property type="evidence" value="ECO:0007669"/>
    <property type="project" value="TreeGrafter"/>
</dbReference>
<dbReference type="InterPro" id="IPR043519">
    <property type="entry name" value="NT_sf"/>
</dbReference>
<evidence type="ECO:0000256" key="6">
    <source>
        <dbReference type="ARBA" id="ARBA00023204"/>
    </source>
</evidence>
<dbReference type="PANTHER" id="PTHR36928">
    <property type="entry name" value="PHOSPHATASE YCDX-RELATED"/>
    <property type="match status" value="1"/>
</dbReference>
<sequence>METKFTNKEVTTLLRNVSAAHQVKGANPFQIRAYDVAADAVEHASSDVRALWESEDLDKIPGVGSHIANYLDEYFTSGKVKHFETVFKNIPNSMFEFLKIPGVGPKTAYKLAKAGVKNIADLEEKIKSKTLLKKGFTEKPLENILQGIEEFKRKSDRILLPVAGEVAKQVLEHLRKHKAVLATDPLGSLRRRVATVGDVDLSVASNDPKEVIEHFKKFPGTERIIESGEHTATISVRNGIHVDLMVQPPEHYGSLLHHFTGSKNHNIHMRSLAREKGYSISEYGIKEIKTDKVRPCPKEDDVYSLLGMQTPPPELREDAGEIEAALENKLPQLVELKDIKGDLHTHSFWSDGQNSIAEMAKAATSLGREYIALTDHSYPTLRFYQRLKEIEQFNYSQDSIRVITGLEVNINSDYTLQVPDEILAKHDIIFVSIHTSFRQPKEEMTNRILKALENPHVDVFAHPTGRLLLEREGIEADWETIFKRIAHLGKFLEIDGYPNRLDLPDNLVREAKRFGVKFTIDTDAHQIQHLSLMEYGVSVARRGWATKKDIINTLPYRELKSILDLKN</sequence>
<feature type="domain" description="Polymerase/histidinol phosphatase N-terminal" evidence="8">
    <location>
        <begin position="341"/>
        <end position="412"/>
    </location>
</feature>
<keyword evidence="4" id="KW-0227">DNA damage</keyword>
<evidence type="ECO:0000259" key="9">
    <source>
        <dbReference type="SMART" id="SM00483"/>
    </source>
</evidence>
<dbReference type="InterPro" id="IPR010996">
    <property type="entry name" value="HHH_MUS81"/>
</dbReference>
<dbReference type="CDD" id="cd00141">
    <property type="entry name" value="NT_POLXc"/>
    <property type="match status" value="1"/>
</dbReference>
<dbReference type="PRINTS" id="PR00869">
    <property type="entry name" value="DNAPOLX"/>
</dbReference>
<keyword evidence="2" id="KW-0808">Transferase</keyword>
<dbReference type="InterPro" id="IPR016195">
    <property type="entry name" value="Pol/histidinol_Pase-like"/>
</dbReference>
<gene>
    <name evidence="10" type="ORF">A2134_03375</name>
</gene>
<name>A0A1G1WD20_9BACT</name>
<dbReference type="Proteomes" id="UP000178162">
    <property type="component" value="Unassembled WGS sequence"/>
</dbReference>
<dbReference type="EC" id="2.7.7.7" evidence="1"/>
<dbReference type="SMART" id="SM00481">
    <property type="entry name" value="POLIIIAc"/>
    <property type="match status" value="1"/>
</dbReference>
<dbReference type="InterPro" id="IPR004013">
    <property type="entry name" value="PHP_dom"/>
</dbReference>
<dbReference type="SMART" id="SM00483">
    <property type="entry name" value="POLXc"/>
    <property type="match status" value="1"/>
</dbReference>
<dbReference type="Gene3D" id="3.20.20.140">
    <property type="entry name" value="Metal-dependent hydrolases"/>
    <property type="match status" value="1"/>
</dbReference>
<feature type="domain" description="DNA-directed DNA polymerase X" evidence="9">
    <location>
        <begin position="5"/>
        <end position="317"/>
    </location>
</feature>
<evidence type="ECO:0000313" key="10">
    <source>
        <dbReference type="EMBL" id="OGY25585.1"/>
    </source>
</evidence>
<evidence type="ECO:0000259" key="8">
    <source>
        <dbReference type="SMART" id="SM00481"/>
    </source>
</evidence>
<dbReference type="InterPro" id="IPR002008">
    <property type="entry name" value="DNA_pol_X_beta-like"/>
</dbReference>
<dbReference type="STRING" id="1802595.A2134_03375"/>
<organism evidence="10 11">
    <name type="scientific">Candidatus Woykebacteria bacterium RBG_16_39_9b</name>
    <dbReference type="NCBI Taxonomy" id="1802595"/>
    <lineage>
        <taxon>Bacteria</taxon>
        <taxon>Candidatus Woykeibacteriota</taxon>
    </lineage>
</organism>
<dbReference type="InterPro" id="IPR022311">
    <property type="entry name" value="PolX-like"/>
</dbReference>
<reference evidence="10 11" key="1">
    <citation type="journal article" date="2016" name="Nat. Commun.">
        <title>Thousands of microbial genomes shed light on interconnected biogeochemical processes in an aquifer system.</title>
        <authorList>
            <person name="Anantharaman K."/>
            <person name="Brown C.T."/>
            <person name="Hug L.A."/>
            <person name="Sharon I."/>
            <person name="Castelle C.J."/>
            <person name="Probst A.J."/>
            <person name="Thomas B.C."/>
            <person name="Singh A."/>
            <person name="Wilkins M.J."/>
            <person name="Karaoz U."/>
            <person name="Brodie E.L."/>
            <person name="Williams K.H."/>
            <person name="Hubbard S.S."/>
            <person name="Banfield J.F."/>
        </authorList>
    </citation>
    <scope>NUCLEOTIDE SEQUENCE [LARGE SCALE GENOMIC DNA]</scope>
</reference>
<keyword evidence="5" id="KW-0239">DNA-directed DNA polymerase</keyword>
<dbReference type="AlphaFoldDB" id="A0A1G1WD20"/>
<dbReference type="InterPro" id="IPR022312">
    <property type="entry name" value="DNA_pol_X"/>
</dbReference>
<dbReference type="PANTHER" id="PTHR36928:SF1">
    <property type="entry name" value="PHOSPHATASE YCDX-RELATED"/>
    <property type="match status" value="1"/>
</dbReference>
<dbReference type="InterPro" id="IPR029398">
    <property type="entry name" value="PolB_thumb"/>
</dbReference>
<evidence type="ECO:0000256" key="7">
    <source>
        <dbReference type="ARBA" id="ARBA00049244"/>
    </source>
</evidence>
<dbReference type="GO" id="GO:0042578">
    <property type="term" value="F:phosphoric ester hydrolase activity"/>
    <property type="evidence" value="ECO:0007669"/>
    <property type="project" value="TreeGrafter"/>
</dbReference>
<protein>
    <recommendedName>
        <fullName evidence="1">DNA-directed DNA polymerase</fullName>
        <ecNumber evidence="1">2.7.7.7</ecNumber>
    </recommendedName>
</protein>
<evidence type="ECO:0000313" key="11">
    <source>
        <dbReference type="Proteomes" id="UP000178162"/>
    </source>
</evidence>
<dbReference type="SUPFAM" id="SSF47802">
    <property type="entry name" value="DNA polymerase beta, N-terminal domain-like"/>
    <property type="match status" value="1"/>
</dbReference>
<dbReference type="InterPro" id="IPR027421">
    <property type="entry name" value="DNA_pol_lamdba_lyase_dom_sf"/>
</dbReference>
<comment type="catalytic activity">
    <reaction evidence="7">
        <text>DNA(n) + a 2'-deoxyribonucleoside 5'-triphosphate = DNA(n+1) + diphosphate</text>
        <dbReference type="Rhea" id="RHEA:22508"/>
        <dbReference type="Rhea" id="RHEA-COMP:17339"/>
        <dbReference type="Rhea" id="RHEA-COMP:17340"/>
        <dbReference type="ChEBI" id="CHEBI:33019"/>
        <dbReference type="ChEBI" id="CHEBI:61560"/>
        <dbReference type="ChEBI" id="CHEBI:173112"/>
        <dbReference type="EC" id="2.7.7.7"/>
    </reaction>
</comment>
<dbReference type="GO" id="GO:0003677">
    <property type="term" value="F:DNA binding"/>
    <property type="evidence" value="ECO:0007669"/>
    <property type="project" value="InterPro"/>
</dbReference>
<proteinExistence type="predicted"/>
<dbReference type="SUPFAM" id="SSF81301">
    <property type="entry name" value="Nucleotidyltransferase"/>
    <property type="match status" value="1"/>
</dbReference>
<evidence type="ECO:0000256" key="5">
    <source>
        <dbReference type="ARBA" id="ARBA00022932"/>
    </source>
</evidence>
<dbReference type="CDD" id="cd07436">
    <property type="entry name" value="PHP_PolX"/>
    <property type="match status" value="1"/>
</dbReference>
<dbReference type="SUPFAM" id="SSF158702">
    <property type="entry name" value="Sec63 N-terminal domain-like"/>
    <property type="match status" value="1"/>
</dbReference>
<dbReference type="Pfam" id="PF14791">
    <property type="entry name" value="DNA_pol_B_thumb"/>
    <property type="match status" value="1"/>
</dbReference>
<evidence type="ECO:0000256" key="3">
    <source>
        <dbReference type="ARBA" id="ARBA00022695"/>
    </source>
</evidence>
<keyword evidence="3" id="KW-0548">Nucleotidyltransferase</keyword>
<dbReference type="InterPro" id="IPR037160">
    <property type="entry name" value="DNA_Pol_thumb_sf"/>
</dbReference>
<dbReference type="EMBL" id="MHCR01000014">
    <property type="protein sequence ID" value="OGY25585.1"/>
    <property type="molecule type" value="Genomic_DNA"/>
</dbReference>
<dbReference type="PRINTS" id="PR00870">
    <property type="entry name" value="DNAPOLXBETA"/>
</dbReference>
<dbReference type="InterPro" id="IPR003141">
    <property type="entry name" value="Pol/His_phosphatase_N"/>
</dbReference>
<comment type="caution">
    <text evidence="10">The sequence shown here is derived from an EMBL/GenBank/DDBJ whole genome shotgun (WGS) entry which is preliminary data.</text>
</comment>
<dbReference type="Pfam" id="PF14520">
    <property type="entry name" value="HHH_5"/>
    <property type="match status" value="1"/>
</dbReference>
<dbReference type="NCBIfam" id="NF006375">
    <property type="entry name" value="PRK08609.1"/>
    <property type="match status" value="1"/>
</dbReference>
<dbReference type="Gene3D" id="1.10.150.110">
    <property type="entry name" value="DNA polymerase beta, N-terminal domain-like"/>
    <property type="match status" value="1"/>
</dbReference>
<accession>A0A1G1WD20</accession>
<dbReference type="PIRSF" id="PIRSF005047">
    <property type="entry name" value="UCP005047_YshC"/>
    <property type="match status" value="1"/>
</dbReference>
<dbReference type="Pfam" id="PF02811">
    <property type="entry name" value="PHP"/>
    <property type="match status" value="1"/>
</dbReference>
<dbReference type="InterPro" id="IPR002054">
    <property type="entry name" value="DNA-dir_DNA_pol_X"/>
</dbReference>
<dbReference type="GO" id="GO:0006281">
    <property type="term" value="P:DNA repair"/>
    <property type="evidence" value="ECO:0007669"/>
    <property type="project" value="UniProtKB-KW"/>
</dbReference>
<evidence type="ECO:0000256" key="4">
    <source>
        <dbReference type="ARBA" id="ARBA00022763"/>
    </source>
</evidence>
<dbReference type="SUPFAM" id="SSF89550">
    <property type="entry name" value="PHP domain-like"/>
    <property type="match status" value="1"/>
</dbReference>
<dbReference type="Gene3D" id="3.30.210.10">
    <property type="entry name" value="DNA polymerase, thumb domain"/>
    <property type="match status" value="1"/>
</dbReference>
<dbReference type="Gene3D" id="3.30.460.10">
    <property type="entry name" value="Beta Polymerase, domain 2"/>
    <property type="match status" value="1"/>
</dbReference>
<evidence type="ECO:0000256" key="2">
    <source>
        <dbReference type="ARBA" id="ARBA00022679"/>
    </source>
</evidence>
<dbReference type="Pfam" id="PF14716">
    <property type="entry name" value="HHH_8"/>
    <property type="match status" value="1"/>
</dbReference>